<keyword evidence="3" id="KW-1185">Reference proteome</keyword>
<dbReference type="RefSeq" id="WP_126915160.1">
    <property type="nucleotide sequence ID" value="NZ_CP034587.1"/>
</dbReference>
<organism evidence="2 3">
    <name type="scientific">Streptomyces luteoverticillatus</name>
    <name type="common">Streptoverticillium luteoverticillatus</name>
    <dbReference type="NCBI Taxonomy" id="66425"/>
    <lineage>
        <taxon>Bacteria</taxon>
        <taxon>Bacillati</taxon>
        <taxon>Actinomycetota</taxon>
        <taxon>Actinomycetes</taxon>
        <taxon>Kitasatosporales</taxon>
        <taxon>Streptomycetaceae</taxon>
        <taxon>Streptomyces</taxon>
    </lineage>
</organism>
<protein>
    <submittedName>
        <fullName evidence="2">Uncharacterized protein</fullName>
    </submittedName>
</protein>
<evidence type="ECO:0000313" key="3">
    <source>
        <dbReference type="Proteomes" id="UP000267900"/>
    </source>
</evidence>
<keyword evidence="1" id="KW-0472">Membrane</keyword>
<keyword evidence="1" id="KW-0812">Transmembrane</keyword>
<accession>A0A3S9PJX4</accession>
<evidence type="ECO:0000256" key="1">
    <source>
        <dbReference type="SAM" id="Phobius"/>
    </source>
</evidence>
<reference evidence="2 3" key="1">
    <citation type="submission" date="2018-12" db="EMBL/GenBank/DDBJ databases">
        <title>The whole draft genome of Streptomyce luteoverticillatus CGMCC 15060.</title>
        <authorList>
            <person name="Feng Z."/>
            <person name="Chen G."/>
            <person name="Zhang J."/>
            <person name="Zhu H."/>
            <person name="Yu X."/>
            <person name="Zhang W."/>
            <person name="Zhang X."/>
        </authorList>
    </citation>
    <scope>NUCLEOTIDE SEQUENCE [LARGE SCALE GENOMIC DNA]</scope>
    <source>
        <strain evidence="2 3">CGMCC 15060</strain>
    </source>
</reference>
<dbReference type="Proteomes" id="UP000267900">
    <property type="component" value="Chromosome"/>
</dbReference>
<evidence type="ECO:0000313" key="2">
    <source>
        <dbReference type="EMBL" id="AZQ72641.1"/>
    </source>
</evidence>
<keyword evidence="1" id="KW-1133">Transmembrane helix</keyword>
<sequence>MNLTPTVILAGGVDGPGWSKGLLTAIAVVCIAAIIGVTKVILAHRNKQPTSDEYRTLLEEALAVQNRTADELSEIKARMATIEKIIREVE</sequence>
<gene>
    <name evidence="2" type="ORF">EKH77_16710</name>
</gene>
<dbReference type="EMBL" id="CP034587">
    <property type="protein sequence ID" value="AZQ72641.1"/>
    <property type="molecule type" value="Genomic_DNA"/>
</dbReference>
<name>A0A3S9PJX4_STRLT</name>
<dbReference type="AlphaFoldDB" id="A0A3S9PJX4"/>
<feature type="transmembrane region" description="Helical" evidence="1">
    <location>
        <begin position="22"/>
        <end position="42"/>
    </location>
</feature>
<proteinExistence type="predicted"/>